<keyword evidence="2" id="KW-1015">Disulfide bond</keyword>
<gene>
    <name evidence="5" type="ORF">ENC19_02670</name>
</gene>
<dbReference type="RefSeq" id="WP_164445533.1">
    <property type="nucleotide sequence ID" value="NZ_SAIY01000001.1"/>
</dbReference>
<dbReference type="InterPro" id="IPR042837">
    <property type="entry name" value="PTX3"/>
</dbReference>
<keyword evidence="1 3" id="KW-0732">Signal</keyword>
<evidence type="ECO:0000256" key="3">
    <source>
        <dbReference type="SAM" id="SignalP"/>
    </source>
</evidence>
<dbReference type="Gene3D" id="2.60.120.200">
    <property type="match status" value="1"/>
</dbReference>
<dbReference type="Pfam" id="PF13385">
    <property type="entry name" value="Laminin_G_3"/>
    <property type="match status" value="1"/>
</dbReference>
<evidence type="ECO:0000259" key="4">
    <source>
        <dbReference type="SMART" id="SM00560"/>
    </source>
</evidence>
<dbReference type="EMBL" id="SAIY01000001">
    <property type="protein sequence ID" value="NGM11660.1"/>
    <property type="molecule type" value="Genomic_DNA"/>
</dbReference>
<keyword evidence="6" id="KW-1185">Reference proteome</keyword>
<dbReference type="PANTHER" id="PTHR46943">
    <property type="entry name" value="PENTRAXIN-RELATED PROTEIN PTX3"/>
    <property type="match status" value="1"/>
</dbReference>
<name>A0A6M1L2D5_9ACTN</name>
<accession>A0A6M1L2D5</accession>
<dbReference type="SUPFAM" id="SSF49899">
    <property type="entry name" value="Concanavalin A-like lectins/glucanases"/>
    <property type="match status" value="1"/>
</dbReference>
<proteinExistence type="predicted"/>
<reference evidence="5 6" key="1">
    <citation type="submission" date="2020-02" db="EMBL/GenBank/DDBJ databases">
        <title>Draft Genome Sequence of Verrucosispora sp. Strain CWR15, Isolated from Gulf of Mexico Sponge.</title>
        <authorList>
            <person name="Kennedy S.J."/>
            <person name="Cella E."/>
            <person name="Azarian T."/>
            <person name="Baker B.J."/>
            <person name="Shaw L.N."/>
        </authorList>
    </citation>
    <scope>NUCLEOTIDE SEQUENCE [LARGE SCALE GENOMIC DNA]</scope>
    <source>
        <strain evidence="5 6">CWR15</strain>
    </source>
</reference>
<organism evidence="5 6">
    <name type="scientific">Verrucosispora sioxanthis</name>
    <dbReference type="NCBI Taxonomy" id="2499994"/>
    <lineage>
        <taxon>Bacteria</taxon>
        <taxon>Bacillati</taxon>
        <taxon>Actinomycetota</taxon>
        <taxon>Actinomycetes</taxon>
        <taxon>Micromonosporales</taxon>
        <taxon>Micromonosporaceae</taxon>
        <taxon>Micromonospora</taxon>
    </lineage>
</organism>
<dbReference type="InterPro" id="IPR013320">
    <property type="entry name" value="ConA-like_dom_sf"/>
</dbReference>
<sequence length="264" mass="28067">MPLIRPAWFSSVVAGTVLSVLLQIVGSPARAATDDPTPDDDPSATLEAMWPLDGPASGTATYLTDWSGNGHDMSITGSYSWARDRGYGREGAMRLELANDSCAETAGPVVRTDASFTVAAWVMLEQTTANHTVLSQAAAKRAGFHLRYHAGADRWQFGLPSTGMGASPSWHRVRSQQPPELGRWTHLAGVYDVPAGKVRLYVDGVLQGEADAPPSPWMAGGPTLIGCAGTTKGKRWSPLGGVVDDVRLWASTLHPDRIADFAAS</sequence>
<feature type="domain" description="LamG-like jellyroll fold" evidence="4">
    <location>
        <begin position="114"/>
        <end position="256"/>
    </location>
</feature>
<evidence type="ECO:0000256" key="2">
    <source>
        <dbReference type="ARBA" id="ARBA00023157"/>
    </source>
</evidence>
<dbReference type="InterPro" id="IPR006558">
    <property type="entry name" value="LamG-like"/>
</dbReference>
<dbReference type="Proteomes" id="UP000478148">
    <property type="component" value="Unassembled WGS sequence"/>
</dbReference>
<evidence type="ECO:0000313" key="5">
    <source>
        <dbReference type="EMBL" id="NGM11660.1"/>
    </source>
</evidence>
<dbReference type="SMART" id="SM00560">
    <property type="entry name" value="LamGL"/>
    <property type="match status" value="1"/>
</dbReference>
<feature type="signal peptide" evidence="3">
    <location>
        <begin position="1"/>
        <end position="31"/>
    </location>
</feature>
<dbReference type="PANTHER" id="PTHR46943:SF1">
    <property type="entry name" value="PENTRAXIN-RELATED PROTEIN PTX3"/>
    <property type="match status" value="1"/>
</dbReference>
<evidence type="ECO:0000256" key="1">
    <source>
        <dbReference type="ARBA" id="ARBA00022729"/>
    </source>
</evidence>
<dbReference type="AlphaFoldDB" id="A0A6M1L2D5"/>
<comment type="caution">
    <text evidence="5">The sequence shown here is derived from an EMBL/GenBank/DDBJ whole genome shotgun (WGS) entry which is preliminary data.</text>
</comment>
<dbReference type="GO" id="GO:0006955">
    <property type="term" value="P:immune response"/>
    <property type="evidence" value="ECO:0007669"/>
    <property type="project" value="InterPro"/>
</dbReference>
<evidence type="ECO:0000313" key="6">
    <source>
        <dbReference type="Proteomes" id="UP000478148"/>
    </source>
</evidence>
<feature type="chain" id="PRO_5026802151" evidence="3">
    <location>
        <begin position="32"/>
        <end position="264"/>
    </location>
</feature>
<protein>
    <submittedName>
        <fullName evidence="5">LamG domain-containing protein</fullName>
    </submittedName>
</protein>